<name>A0ABM7FR86_9STAP</name>
<evidence type="ECO:0000313" key="11">
    <source>
        <dbReference type="EMBL" id="BBD91229.1"/>
    </source>
</evidence>
<evidence type="ECO:0000313" key="12">
    <source>
        <dbReference type="Proteomes" id="UP000274772"/>
    </source>
</evidence>
<dbReference type="EMBL" id="AP018586">
    <property type="protein sequence ID" value="BBD91229.1"/>
    <property type="molecule type" value="Genomic_DNA"/>
</dbReference>
<dbReference type="Proteomes" id="UP000274772">
    <property type="component" value="Chromosome"/>
</dbReference>
<dbReference type="Gene3D" id="3.40.50.300">
    <property type="entry name" value="P-loop containing nucleotide triphosphate hydrolases"/>
    <property type="match status" value="1"/>
</dbReference>
<evidence type="ECO:0000256" key="7">
    <source>
        <dbReference type="ARBA" id="ARBA00022840"/>
    </source>
</evidence>
<dbReference type="PROSITE" id="PS50893">
    <property type="entry name" value="ABC_TRANSPORTER_2"/>
    <property type="match status" value="1"/>
</dbReference>
<evidence type="ECO:0000256" key="8">
    <source>
        <dbReference type="ARBA" id="ARBA00022967"/>
    </source>
</evidence>
<dbReference type="SMART" id="SM00382">
    <property type="entry name" value="AAA"/>
    <property type="match status" value="1"/>
</dbReference>
<keyword evidence="4" id="KW-1003">Cell membrane</keyword>
<keyword evidence="12" id="KW-1185">Reference proteome</keyword>
<evidence type="ECO:0000256" key="2">
    <source>
        <dbReference type="ARBA" id="ARBA00005417"/>
    </source>
</evidence>
<sequence length="276" mass="31336">MTLLSVENLRIMDVWTHTTLVEEVNFKVTQGETLGMIGESGSGKSITCKALLGLNPERFRVSGDIYFENENLMHLSQKDLRSQRGKHIAMVMQHGARAFDPSAKVGKQMMETMRAHTTLTKTEVKQTLVKYMTYINLKQPEIILDAYPHMLSGGMLQRLMIALALALKPKLIIADEPTTALDTITQYDVLEAFQDIKRHFDCAMIFISHDLTVINQLADRVIVMKEGRLVESGPTEDVLHHPRHAYTKYLLSTKKKVSDHFQRVMRGEVNAQNHTC</sequence>
<dbReference type="RefSeq" id="WP_002444881.1">
    <property type="nucleotide sequence ID" value="NZ_AP018585.1"/>
</dbReference>
<dbReference type="CDD" id="cd03257">
    <property type="entry name" value="ABC_NikE_OppD_transporters"/>
    <property type="match status" value="1"/>
</dbReference>
<feature type="domain" description="ABC transporter" evidence="10">
    <location>
        <begin position="4"/>
        <end position="251"/>
    </location>
</feature>
<evidence type="ECO:0000256" key="4">
    <source>
        <dbReference type="ARBA" id="ARBA00022475"/>
    </source>
</evidence>
<dbReference type="InterPro" id="IPR003593">
    <property type="entry name" value="AAA+_ATPase"/>
</dbReference>
<proteinExistence type="inferred from homology"/>
<evidence type="ECO:0000256" key="9">
    <source>
        <dbReference type="ARBA" id="ARBA00023136"/>
    </source>
</evidence>
<dbReference type="PANTHER" id="PTHR43297:SF14">
    <property type="entry name" value="ATPASE AAA-TYPE CORE DOMAIN-CONTAINING PROTEIN"/>
    <property type="match status" value="1"/>
</dbReference>
<gene>
    <name evidence="11" type="primary">opp-1D</name>
    <name evidence="11" type="ORF">JMUB590_0119</name>
</gene>
<evidence type="ECO:0000256" key="6">
    <source>
        <dbReference type="ARBA" id="ARBA00022741"/>
    </source>
</evidence>
<evidence type="ECO:0000256" key="3">
    <source>
        <dbReference type="ARBA" id="ARBA00022448"/>
    </source>
</evidence>
<comment type="subcellular location">
    <subcellularLocation>
        <location evidence="1">Cell membrane</location>
        <topology evidence="1">Peripheral membrane protein</topology>
    </subcellularLocation>
</comment>
<dbReference type="GeneID" id="58049905"/>
<keyword evidence="5" id="KW-0997">Cell inner membrane</keyword>
<keyword evidence="9" id="KW-0472">Membrane</keyword>
<dbReference type="NCBIfam" id="NF047578">
    <property type="entry name" value="opine_ATP_CntD"/>
    <property type="match status" value="1"/>
</dbReference>
<evidence type="ECO:0000259" key="10">
    <source>
        <dbReference type="PROSITE" id="PS50893"/>
    </source>
</evidence>
<keyword evidence="3" id="KW-0813">Transport</keyword>
<dbReference type="NCBIfam" id="NF047576">
    <property type="entry name" value="opine_ATP_CntF"/>
    <property type="match status" value="1"/>
</dbReference>
<accession>A0ABM7FR86</accession>
<dbReference type="PROSITE" id="PS00211">
    <property type="entry name" value="ABC_TRANSPORTER_1"/>
    <property type="match status" value="1"/>
</dbReference>
<keyword evidence="6" id="KW-0547">Nucleotide-binding</keyword>
<dbReference type="Pfam" id="PF00005">
    <property type="entry name" value="ABC_tran"/>
    <property type="match status" value="1"/>
</dbReference>
<evidence type="ECO:0000256" key="5">
    <source>
        <dbReference type="ARBA" id="ARBA00022519"/>
    </source>
</evidence>
<organism evidence="11 12">
    <name type="scientific">Staphylococcus caprae</name>
    <dbReference type="NCBI Taxonomy" id="29380"/>
    <lineage>
        <taxon>Bacteria</taxon>
        <taxon>Bacillati</taxon>
        <taxon>Bacillota</taxon>
        <taxon>Bacilli</taxon>
        <taxon>Bacillales</taxon>
        <taxon>Staphylococcaceae</taxon>
        <taxon>Staphylococcus</taxon>
    </lineage>
</organism>
<dbReference type="InterPro" id="IPR050388">
    <property type="entry name" value="ABC_Ni/Peptide_Import"/>
</dbReference>
<protein>
    <submittedName>
        <fullName evidence="11">Oligopeptide transporter putative ATPase domain</fullName>
    </submittedName>
</protein>
<comment type="similarity">
    <text evidence="2">Belongs to the ABC transporter superfamily.</text>
</comment>
<dbReference type="InterPro" id="IPR027417">
    <property type="entry name" value="P-loop_NTPase"/>
</dbReference>
<keyword evidence="8" id="KW-1278">Translocase</keyword>
<dbReference type="InterPro" id="IPR017871">
    <property type="entry name" value="ABC_transporter-like_CS"/>
</dbReference>
<reference evidence="11 12" key="1">
    <citation type="submission" date="2018-05" db="EMBL/GenBank/DDBJ databases">
        <title>Complete genome sequencing of three human clinical isolates of Staphylococcus caprae reveals virulence factors similar to those of S. epidermidis and S. capitis.</title>
        <authorList>
            <person name="Watanabe S."/>
            <person name="Cui L."/>
        </authorList>
    </citation>
    <scope>NUCLEOTIDE SEQUENCE [LARGE SCALE GENOMIC DNA]</scope>
    <source>
        <strain evidence="11 12">JMUB590</strain>
    </source>
</reference>
<dbReference type="PANTHER" id="PTHR43297">
    <property type="entry name" value="OLIGOPEPTIDE TRANSPORT ATP-BINDING PROTEIN APPD"/>
    <property type="match status" value="1"/>
</dbReference>
<dbReference type="SUPFAM" id="SSF52540">
    <property type="entry name" value="P-loop containing nucleoside triphosphate hydrolases"/>
    <property type="match status" value="1"/>
</dbReference>
<keyword evidence="7" id="KW-0067">ATP-binding</keyword>
<dbReference type="InterPro" id="IPR003439">
    <property type="entry name" value="ABC_transporter-like_ATP-bd"/>
</dbReference>
<evidence type="ECO:0000256" key="1">
    <source>
        <dbReference type="ARBA" id="ARBA00004202"/>
    </source>
</evidence>